<evidence type="ECO:0000313" key="2">
    <source>
        <dbReference type="EMBL" id="PJI84827.1"/>
    </source>
</evidence>
<dbReference type="GO" id="GO:0003677">
    <property type="term" value="F:DNA binding"/>
    <property type="evidence" value="ECO:0007669"/>
    <property type="project" value="UniProtKB-KW"/>
</dbReference>
<dbReference type="OrthoDB" id="162531at2"/>
<dbReference type="RefSeq" id="WP_100351174.1">
    <property type="nucleotide sequence ID" value="NZ_PGTZ01000013.1"/>
</dbReference>
<keyword evidence="3" id="KW-1185">Reference proteome</keyword>
<evidence type="ECO:0000259" key="1">
    <source>
        <dbReference type="Pfam" id="PF12802"/>
    </source>
</evidence>
<accession>A0A2M8W1M5</accession>
<name>A0A2M8W1M5_9MICO</name>
<dbReference type="SUPFAM" id="SSF46785">
    <property type="entry name" value="Winged helix' DNA-binding domain"/>
    <property type="match status" value="1"/>
</dbReference>
<comment type="caution">
    <text evidence="2">The sequence shown here is derived from an EMBL/GenBank/DDBJ whole genome shotgun (WGS) entry which is preliminary data.</text>
</comment>
<feature type="domain" description="HTH marR-type" evidence="1">
    <location>
        <begin position="47"/>
        <end position="101"/>
    </location>
</feature>
<organism evidence="2 3">
    <name type="scientific">Luteimicrobium subarcticum</name>
    <dbReference type="NCBI Taxonomy" id="620910"/>
    <lineage>
        <taxon>Bacteria</taxon>
        <taxon>Bacillati</taxon>
        <taxon>Actinomycetota</taxon>
        <taxon>Actinomycetes</taxon>
        <taxon>Micrococcales</taxon>
        <taxon>Luteimicrobium</taxon>
    </lineage>
</organism>
<dbReference type="Pfam" id="PF12802">
    <property type="entry name" value="MarR_2"/>
    <property type="match status" value="1"/>
</dbReference>
<dbReference type="GO" id="GO:0003700">
    <property type="term" value="F:DNA-binding transcription factor activity"/>
    <property type="evidence" value="ECO:0007669"/>
    <property type="project" value="InterPro"/>
</dbReference>
<keyword evidence="2" id="KW-0238">DNA-binding</keyword>
<dbReference type="InterPro" id="IPR000835">
    <property type="entry name" value="HTH_MarR-typ"/>
</dbReference>
<dbReference type="InterPro" id="IPR036390">
    <property type="entry name" value="WH_DNA-bd_sf"/>
</dbReference>
<dbReference type="Proteomes" id="UP000231586">
    <property type="component" value="Unassembled WGS sequence"/>
</dbReference>
<protein>
    <submittedName>
        <fullName evidence="2">DNA-binding MarR family transcriptional regulator</fullName>
    </submittedName>
</protein>
<proteinExistence type="predicted"/>
<reference evidence="2 3" key="1">
    <citation type="submission" date="2017-11" db="EMBL/GenBank/DDBJ databases">
        <title>Genomic Encyclopedia of Archaeal and Bacterial Type Strains, Phase II (KMG-II): From Individual Species to Whole Genera.</title>
        <authorList>
            <person name="Goeker M."/>
        </authorList>
    </citation>
    <scope>NUCLEOTIDE SEQUENCE [LARGE SCALE GENOMIC DNA]</scope>
    <source>
        <strain evidence="2 3">DSM 22413</strain>
    </source>
</reference>
<evidence type="ECO:0000313" key="3">
    <source>
        <dbReference type="Proteomes" id="UP000231586"/>
    </source>
</evidence>
<dbReference type="InterPro" id="IPR036388">
    <property type="entry name" value="WH-like_DNA-bd_sf"/>
</dbReference>
<dbReference type="Gene3D" id="1.10.10.10">
    <property type="entry name" value="Winged helix-like DNA-binding domain superfamily/Winged helix DNA-binding domain"/>
    <property type="match status" value="1"/>
</dbReference>
<gene>
    <name evidence="2" type="ORF">CLV34_3072</name>
</gene>
<dbReference type="EMBL" id="PGTZ01000013">
    <property type="protein sequence ID" value="PJI84827.1"/>
    <property type="molecule type" value="Genomic_DNA"/>
</dbReference>
<sequence length="162" mass="17534">MTASTGSVGGEDDLVRVLVDLAEAFDSVNAVLRPEAEVRARIEPLAPRPYAVLLALVRHPRSTVPDLASATRQTVAKVARALRTLEDGRLVERTRDGDEERWSATSAAWSVRDEARRRCAQVVRYALSGVPSDQVSRLRGAVDELAALGRSLGLPSEVPPAR</sequence>
<dbReference type="AlphaFoldDB" id="A0A2M8W1M5"/>